<proteinExistence type="predicted"/>
<organism evidence="2 3">
    <name type="scientific">Cellulomonas fimi</name>
    <dbReference type="NCBI Taxonomy" id="1708"/>
    <lineage>
        <taxon>Bacteria</taxon>
        <taxon>Bacillati</taxon>
        <taxon>Actinomycetota</taxon>
        <taxon>Actinomycetes</taxon>
        <taxon>Micrococcales</taxon>
        <taxon>Cellulomonadaceae</taxon>
        <taxon>Cellulomonas</taxon>
    </lineage>
</organism>
<dbReference type="RefSeq" id="WP_169324322.1">
    <property type="nucleotide sequence ID" value="NZ_JABCJJ010000007.1"/>
</dbReference>
<keyword evidence="3" id="KW-1185">Reference proteome</keyword>
<accession>A0A7Y0LXB3</accession>
<dbReference type="AlphaFoldDB" id="A0A7Y0LXB3"/>
<evidence type="ECO:0000256" key="1">
    <source>
        <dbReference type="SAM" id="MobiDB-lite"/>
    </source>
</evidence>
<gene>
    <name evidence="2" type="ORF">HIR71_06940</name>
</gene>
<reference evidence="2 3" key="1">
    <citation type="submission" date="2020-04" db="EMBL/GenBank/DDBJ databases">
        <title>Sequencing and Assembly of C. fimi.</title>
        <authorList>
            <person name="Ramsey A.R."/>
        </authorList>
    </citation>
    <scope>NUCLEOTIDE SEQUENCE [LARGE SCALE GENOMIC DNA]</scope>
    <source>
        <strain evidence="2 3">SB</strain>
    </source>
</reference>
<dbReference type="Proteomes" id="UP000562124">
    <property type="component" value="Unassembled WGS sequence"/>
</dbReference>
<comment type="caution">
    <text evidence="2">The sequence shown here is derived from an EMBL/GenBank/DDBJ whole genome shotgun (WGS) entry which is preliminary data.</text>
</comment>
<name>A0A7Y0LXB3_CELFI</name>
<dbReference type="EMBL" id="JABCJJ010000007">
    <property type="protein sequence ID" value="NMR19961.1"/>
    <property type="molecule type" value="Genomic_DNA"/>
</dbReference>
<evidence type="ECO:0000313" key="2">
    <source>
        <dbReference type="EMBL" id="NMR19961.1"/>
    </source>
</evidence>
<feature type="compositionally biased region" description="Basic residues" evidence="1">
    <location>
        <begin position="1"/>
        <end position="11"/>
    </location>
</feature>
<protein>
    <recommendedName>
        <fullName evidence="4">ATP/GTP-binding protein</fullName>
    </recommendedName>
</protein>
<feature type="region of interest" description="Disordered" evidence="1">
    <location>
        <begin position="1"/>
        <end position="21"/>
    </location>
</feature>
<evidence type="ECO:0000313" key="3">
    <source>
        <dbReference type="Proteomes" id="UP000562124"/>
    </source>
</evidence>
<sequence>MPSGRRSKRRPWGGEPAPVDVQRALGGRRTEDAPDGSWTVQTVTGSTKSYRCPGCQQLIAPGAGHVVAWPAEGLLGAESALADRRHWHRSCWDARGRRR</sequence>
<evidence type="ECO:0008006" key="4">
    <source>
        <dbReference type="Google" id="ProtNLM"/>
    </source>
</evidence>